<evidence type="ECO:0000313" key="7">
    <source>
        <dbReference type="EMBL" id="GAA0418508.1"/>
    </source>
</evidence>
<dbReference type="Proteomes" id="UP001500879">
    <property type="component" value="Unassembled WGS sequence"/>
</dbReference>
<dbReference type="PRINTS" id="PR00502">
    <property type="entry name" value="NUDIXFAMILY"/>
</dbReference>
<sequence>MTTIMPRWEQLSRRTAYAQGRLQVHEDEVIQPDGARSGFRVVEVPDGALAVAEDDAGRIALVRYASYVHGEVLTPPGGTIEPGETPEAAARRELAEEAGITATTWRRLGETALMTKNTCRLHMYAASGLTIGQQKLNGTETGMTLEWWPLPDAVKAAMDGRMVLSGASLAVLMYAREKEAR</sequence>
<evidence type="ECO:0000256" key="4">
    <source>
        <dbReference type="ARBA" id="ARBA00022842"/>
    </source>
</evidence>
<name>A0ABN0YXN2_9ACTN</name>
<comment type="similarity">
    <text evidence="2 5">Belongs to the Nudix hydrolase family.</text>
</comment>
<dbReference type="GO" id="GO:0016787">
    <property type="term" value="F:hydrolase activity"/>
    <property type="evidence" value="ECO:0007669"/>
    <property type="project" value="UniProtKB-KW"/>
</dbReference>
<dbReference type="Gene3D" id="3.90.79.10">
    <property type="entry name" value="Nucleoside Triphosphate Pyrophosphohydrolase"/>
    <property type="match status" value="1"/>
</dbReference>
<feature type="domain" description="Nudix hydrolase" evidence="6">
    <location>
        <begin position="41"/>
        <end position="170"/>
    </location>
</feature>
<comment type="cofactor">
    <cofactor evidence="1">
        <name>Mg(2+)</name>
        <dbReference type="ChEBI" id="CHEBI:18420"/>
    </cofactor>
</comment>
<reference evidence="7 8" key="1">
    <citation type="journal article" date="2019" name="Int. J. Syst. Evol. Microbiol.">
        <title>The Global Catalogue of Microorganisms (GCM) 10K type strain sequencing project: providing services to taxonomists for standard genome sequencing and annotation.</title>
        <authorList>
            <consortium name="The Broad Institute Genomics Platform"/>
            <consortium name="The Broad Institute Genome Sequencing Center for Infectious Disease"/>
            <person name="Wu L."/>
            <person name="Ma J."/>
        </authorList>
    </citation>
    <scope>NUCLEOTIDE SEQUENCE [LARGE SCALE GENOMIC DNA]</scope>
    <source>
        <strain evidence="7 8">JCM 4788</strain>
    </source>
</reference>
<evidence type="ECO:0000256" key="3">
    <source>
        <dbReference type="ARBA" id="ARBA00022801"/>
    </source>
</evidence>
<dbReference type="InterPro" id="IPR000086">
    <property type="entry name" value="NUDIX_hydrolase_dom"/>
</dbReference>
<dbReference type="PANTHER" id="PTHR43222">
    <property type="entry name" value="NUDIX HYDROLASE 23"/>
    <property type="match status" value="1"/>
</dbReference>
<keyword evidence="8" id="KW-1185">Reference proteome</keyword>
<dbReference type="PROSITE" id="PS00893">
    <property type="entry name" value="NUDIX_BOX"/>
    <property type="match status" value="1"/>
</dbReference>
<dbReference type="InterPro" id="IPR020476">
    <property type="entry name" value="Nudix_hydrolase"/>
</dbReference>
<evidence type="ECO:0000256" key="1">
    <source>
        <dbReference type="ARBA" id="ARBA00001946"/>
    </source>
</evidence>
<dbReference type="SUPFAM" id="SSF55811">
    <property type="entry name" value="Nudix"/>
    <property type="match status" value="1"/>
</dbReference>
<evidence type="ECO:0000259" key="6">
    <source>
        <dbReference type="PROSITE" id="PS51462"/>
    </source>
</evidence>
<evidence type="ECO:0000313" key="8">
    <source>
        <dbReference type="Proteomes" id="UP001500879"/>
    </source>
</evidence>
<keyword evidence="3 5" id="KW-0378">Hydrolase</keyword>
<dbReference type="RefSeq" id="WP_344027161.1">
    <property type="nucleotide sequence ID" value="NZ_BAAABX010000048.1"/>
</dbReference>
<proteinExistence type="inferred from homology"/>
<dbReference type="InterPro" id="IPR015797">
    <property type="entry name" value="NUDIX_hydrolase-like_dom_sf"/>
</dbReference>
<evidence type="ECO:0000256" key="2">
    <source>
        <dbReference type="ARBA" id="ARBA00005582"/>
    </source>
</evidence>
<evidence type="ECO:0000256" key="5">
    <source>
        <dbReference type="RuleBase" id="RU003476"/>
    </source>
</evidence>
<keyword evidence="4" id="KW-0460">Magnesium</keyword>
<dbReference type="Pfam" id="PF00293">
    <property type="entry name" value="NUDIX"/>
    <property type="match status" value="1"/>
</dbReference>
<protein>
    <submittedName>
        <fullName evidence="7">NUDIX hydrolase</fullName>
    </submittedName>
</protein>
<accession>A0ABN0YXN2</accession>
<dbReference type="PANTHER" id="PTHR43222:SF2">
    <property type="entry name" value="NUDIX HYDROLASE 23, CHLOROPLASTIC"/>
    <property type="match status" value="1"/>
</dbReference>
<dbReference type="InterPro" id="IPR020084">
    <property type="entry name" value="NUDIX_hydrolase_CS"/>
</dbReference>
<dbReference type="EMBL" id="BAAABX010000048">
    <property type="protein sequence ID" value="GAA0418508.1"/>
    <property type="molecule type" value="Genomic_DNA"/>
</dbReference>
<comment type="caution">
    <text evidence="7">The sequence shown here is derived from an EMBL/GenBank/DDBJ whole genome shotgun (WGS) entry which is preliminary data.</text>
</comment>
<dbReference type="PROSITE" id="PS51462">
    <property type="entry name" value="NUDIX"/>
    <property type="match status" value="1"/>
</dbReference>
<organism evidence="7 8">
    <name type="scientific">Streptomyces luteireticuli</name>
    <dbReference type="NCBI Taxonomy" id="173858"/>
    <lineage>
        <taxon>Bacteria</taxon>
        <taxon>Bacillati</taxon>
        <taxon>Actinomycetota</taxon>
        <taxon>Actinomycetes</taxon>
        <taxon>Kitasatosporales</taxon>
        <taxon>Streptomycetaceae</taxon>
        <taxon>Streptomyces</taxon>
    </lineage>
</organism>
<gene>
    <name evidence="7" type="ORF">GCM10010357_44820</name>
</gene>